<evidence type="ECO:0000313" key="11">
    <source>
        <dbReference type="Proteomes" id="UP000251993"/>
    </source>
</evidence>
<dbReference type="Pfam" id="PF07715">
    <property type="entry name" value="Plug"/>
    <property type="match status" value="1"/>
</dbReference>
<dbReference type="SUPFAM" id="SSF56935">
    <property type="entry name" value="Porins"/>
    <property type="match status" value="1"/>
</dbReference>
<keyword evidence="11" id="KW-1185">Reference proteome</keyword>
<evidence type="ECO:0000256" key="5">
    <source>
        <dbReference type="ARBA" id="ARBA00023136"/>
    </source>
</evidence>
<reference evidence="10 11" key="1">
    <citation type="submission" date="2018-07" db="EMBL/GenBank/DDBJ databases">
        <title>Genome sequencing of Runella.</title>
        <authorList>
            <person name="Baek M.-G."/>
            <person name="Yi H."/>
        </authorList>
    </citation>
    <scope>NUCLEOTIDE SEQUENCE [LARGE SCALE GENOMIC DNA]</scope>
    <source>
        <strain evidence="10 11">HYN0085</strain>
    </source>
</reference>
<feature type="domain" description="TonB-dependent receptor plug" evidence="9">
    <location>
        <begin position="126"/>
        <end position="250"/>
    </location>
</feature>
<dbReference type="InterPro" id="IPR039426">
    <property type="entry name" value="TonB-dep_rcpt-like"/>
</dbReference>
<sequence length="1093" mass="120131">MNCNFILKQTLRRLLLMTMVVGTCFVTSWAQVRTITGKVTTSEDGTGMPGVNIVLKGSQKGTSSNATGNYSIEVNGANPVLVFSFVGYDASEVAVGNRNVVDVTLTPGTENLNEVVVTALGIKREKRALGYSVGEVSGKDIVNVPQENVLNALSGRVAGVTINQTSGVGSSVSIIIRGAKSLSNDNQPLFVIDGVPVANNLNNLRSMGDRNNVDYGNAISDINPDDVESVSVLKGPSAAALYGSRAGNGVILITTKSGKKGKGLGVSFSTSNVFETPYRYLDLHYKYGNGDRNARLDETSAYWGGPELDKGLTAVQWNSPLDANGNKVPTELKSYKDNMKNFLQTGITSTNNIAISGSNDKTTYRVSYNMMTNKGLIPNSDLNRHSLSAAATYDITNKVKLTTNLNFVRSQSDNRPSTANRGANPLEAVYQWSHVDIRELKDYWLPGNEQIKQRSPTNGDNPYFLAYGINNAFNRDRIYGNMKLDYSITSNLSAFARISHDMFVEDRETSIPWSYSRGRNGGYYKQGIGRKETNADFLLTYKKNIKSFDLSVSGGGNYMVQNYNEDFMGGSILTVPGLYRISNIPLASLQVSNGTNQKAIYSLYGMASLGYKNMLYLDLTARNDWSSTLPAENRSYFYPSASMSWLANYTFNLPKSISLLKFRAGWAQVGNDASPYQLVPTLGTGSWGSLITTGVPSTLLNSQLKPEIATSSEFGVDLGFFENRLRFEGTYYYVENKNQILGITTPSSSGFGSKLINAGLLASKGWEINLGGSPIRDKNGWNLDLNVNFTRNRTVIKELTEGMDFYQLWDDNNGGAFTFVGEEIGNIYSRGYATVKDASSPYYRWPILNNNGEWIAVNDRTAREKVGNFNPRFIMGMQATLSYKRFSLAASFDTRIGGNFQSYTYRYGESDWKSQRQLNQLIPGGLYSEAELVALLKSDPEKYIIPENGNFPRVGGHTKATGGMGADGDGGFIPGVILQSDGTYKEHLGGAGTNIYPITDTYPWSFNKQITFDASFIKLRELSLSYNIPNIGAFRNASISVFTRNIMVWTASKIGIDPERAFQADGGRFRQGIELQNVMPWTIPVGFKLNFNL</sequence>
<comment type="subcellular location">
    <subcellularLocation>
        <location evidence="1 7">Cell outer membrane</location>
        <topology evidence="1 7">Multi-pass membrane protein</topology>
    </subcellularLocation>
</comment>
<keyword evidence="4 7" id="KW-0812">Transmembrane</keyword>
<dbReference type="InterPro" id="IPR037066">
    <property type="entry name" value="Plug_dom_sf"/>
</dbReference>
<dbReference type="InterPro" id="IPR036942">
    <property type="entry name" value="Beta-barrel_TonB_sf"/>
</dbReference>
<evidence type="ECO:0000256" key="8">
    <source>
        <dbReference type="SAM" id="SignalP"/>
    </source>
</evidence>
<dbReference type="NCBIfam" id="TIGR04057">
    <property type="entry name" value="SusC_RagA_signa"/>
    <property type="match status" value="1"/>
</dbReference>
<dbReference type="Gene3D" id="2.40.170.20">
    <property type="entry name" value="TonB-dependent receptor, beta-barrel domain"/>
    <property type="match status" value="1"/>
</dbReference>
<evidence type="ECO:0000256" key="4">
    <source>
        <dbReference type="ARBA" id="ARBA00022692"/>
    </source>
</evidence>
<keyword evidence="2 7" id="KW-0813">Transport</keyword>
<evidence type="ECO:0000256" key="7">
    <source>
        <dbReference type="PROSITE-ProRule" id="PRU01360"/>
    </source>
</evidence>
<dbReference type="InterPro" id="IPR023997">
    <property type="entry name" value="TonB-dep_OMP_SusC/RagA_CS"/>
</dbReference>
<dbReference type="EMBL" id="CP030850">
    <property type="protein sequence ID" value="AXE18464.1"/>
    <property type="molecule type" value="Genomic_DNA"/>
</dbReference>
<dbReference type="Proteomes" id="UP000251993">
    <property type="component" value="Chromosome"/>
</dbReference>
<dbReference type="RefSeq" id="WP_114067247.1">
    <property type="nucleotide sequence ID" value="NZ_CP030850.1"/>
</dbReference>
<dbReference type="OrthoDB" id="9768177at2"/>
<dbReference type="InterPro" id="IPR008969">
    <property type="entry name" value="CarboxyPept-like_regulatory"/>
</dbReference>
<feature type="chain" id="PRO_5016582976" evidence="8">
    <location>
        <begin position="31"/>
        <end position="1093"/>
    </location>
</feature>
<dbReference type="Pfam" id="PF13715">
    <property type="entry name" value="CarbopepD_reg_2"/>
    <property type="match status" value="1"/>
</dbReference>
<proteinExistence type="inferred from homology"/>
<dbReference type="InterPro" id="IPR012910">
    <property type="entry name" value="Plug_dom"/>
</dbReference>
<dbReference type="PROSITE" id="PS52016">
    <property type="entry name" value="TONB_DEPENDENT_REC_3"/>
    <property type="match status" value="1"/>
</dbReference>
<evidence type="ECO:0000256" key="2">
    <source>
        <dbReference type="ARBA" id="ARBA00022448"/>
    </source>
</evidence>
<dbReference type="InterPro" id="IPR023996">
    <property type="entry name" value="TonB-dep_OMP_SusC/RagA"/>
</dbReference>
<dbReference type="SUPFAM" id="SSF49464">
    <property type="entry name" value="Carboxypeptidase regulatory domain-like"/>
    <property type="match status" value="1"/>
</dbReference>
<evidence type="ECO:0000259" key="9">
    <source>
        <dbReference type="Pfam" id="PF07715"/>
    </source>
</evidence>
<gene>
    <name evidence="10" type="ORF">DR864_12220</name>
</gene>
<feature type="signal peptide" evidence="8">
    <location>
        <begin position="1"/>
        <end position="30"/>
    </location>
</feature>
<dbReference type="NCBIfam" id="TIGR04056">
    <property type="entry name" value="OMP_RagA_SusC"/>
    <property type="match status" value="1"/>
</dbReference>
<evidence type="ECO:0000313" key="10">
    <source>
        <dbReference type="EMBL" id="AXE18464.1"/>
    </source>
</evidence>
<name>A0A344TIJ3_9BACT</name>
<evidence type="ECO:0000256" key="3">
    <source>
        <dbReference type="ARBA" id="ARBA00022452"/>
    </source>
</evidence>
<keyword evidence="6 7" id="KW-0998">Cell outer membrane</keyword>
<dbReference type="AlphaFoldDB" id="A0A344TIJ3"/>
<keyword evidence="3 7" id="KW-1134">Transmembrane beta strand</keyword>
<keyword evidence="8" id="KW-0732">Signal</keyword>
<dbReference type="KEGG" id="run:DR864_12220"/>
<protein>
    <submittedName>
        <fullName evidence="10">SusC/RagA family TonB-linked outer membrane protein</fullName>
    </submittedName>
</protein>
<accession>A0A344TIJ3</accession>
<keyword evidence="5 7" id="KW-0472">Membrane</keyword>
<comment type="similarity">
    <text evidence="7">Belongs to the TonB-dependent receptor family.</text>
</comment>
<dbReference type="Gene3D" id="2.170.130.10">
    <property type="entry name" value="TonB-dependent receptor, plug domain"/>
    <property type="match status" value="1"/>
</dbReference>
<organism evidence="10 11">
    <name type="scientific">Runella rosea</name>
    <dbReference type="NCBI Taxonomy" id="2259595"/>
    <lineage>
        <taxon>Bacteria</taxon>
        <taxon>Pseudomonadati</taxon>
        <taxon>Bacteroidota</taxon>
        <taxon>Cytophagia</taxon>
        <taxon>Cytophagales</taxon>
        <taxon>Spirosomataceae</taxon>
        <taxon>Runella</taxon>
    </lineage>
</organism>
<dbReference type="Gene3D" id="2.60.40.1120">
    <property type="entry name" value="Carboxypeptidase-like, regulatory domain"/>
    <property type="match status" value="1"/>
</dbReference>
<evidence type="ECO:0000256" key="1">
    <source>
        <dbReference type="ARBA" id="ARBA00004571"/>
    </source>
</evidence>
<evidence type="ECO:0000256" key="6">
    <source>
        <dbReference type="ARBA" id="ARBA00023237"/>
    </source>
</evidence>
<dbReference type="GO" id="GO:0009279">
    <property type="term" value="C:cell outer membrane"/>
    <property type="evidence" value="ECO:0007669"/>
    <property type="project" value="UniProtKB-SubCell"/>
</dbReference>